<dbReference type="AlphaFoldDB" id="A0A0G4NZZ7"/>
<evidence type="ECO:0000313" key="1">
    <source>
        <dbReference type="EMBL" id="CRL19640.1"/>
    </source>
</evidence>
<dbReference type="EMBL" id="HG793136">
    <property type="protein sequence ID" value="CRL19640.1"/>
    <property type="molecule type" value="Genomic_DNA"/>
</dbReference>
<accession>A0A0G4NZZ7</accession>
<keyword evidence="2" id="KW-1185">Reference proteome</keyword>
<organism evidence="1 2">
    <name type="scientific">Penicillium camemberti (strain FM 013)</name>
    <dbReference type="NCBI Taxonomy" id="1429867"/>
    <lineage>
        <taxon>Eukaryota</taxon>
        <taxon>Fungi</taxon>
        <taxon>Dikarya</taxon>
        <taxon>Ascomycota</taxon>
        <taxon>Pezizomycotina</taxon>
        <taxon>Eurotiomycetes</taxon>
        <taxon>Eurotiomycetidae</taxon>
        <taxon>Eurotiales</taxon>
        <taxon>Aspergillaceae</taxon>
        <taxon>Penicillium</taxon>
    </lineage>
</organism>
<sequence>MPNREGRCVTGNKAKEIQFIKSNVLHNAIVKYPQFEPYGDKLVRWMENANEPGCPVLRSTLTTLTLPEPILWHSEHEREWLSPEQISCIVGSGLPLGQLIPNDMYPTESPCLRRSIIKTRGGVTGLLGTIGPGLLFIYSIRRRAASNDPYVSELAKIAYETHFPLESVKHVIVNEVQENATEPFIEEHVYPSREGLTYPSADPQTWDYATPEFRAIMGTPIGKVVGSFILCSFGQGVKRVSRIVTLHRGLELHKLDIRFDIEDV</sequence>
<reference evidence="1 2" key="1">
    <citation type="journal article" date="2014" name="Nat. Commun.">
        <title>Multiple recent horizontal transfers of a large genomic region in cheese making fungi.</title>
        <authorList>
            <person name="Cheeseman K."/>
            <person name="Ropars J."/>
            <person name="Renault P."/>
            <person name="Dupont J."/>
            <person name="Gouzy J."/>
            <person name="Branca A."/>
            <person name="Abraham A.L."/>
            <person name="Ceppi M."/>
            <person name="Conseiller E."/>
            <person name="Debuchy R."/>
            <person name="Malagnac F."/>
            <person name="Goarin A."/>
            <person name="Silar P."/>
            <person name="Lacoste S."/>
            <person name="Sallet E."/>
            <person name="Bensimon A."/>
            <person name="Giraud T."/>
            <person name="Brygoo Y."/>
        </authorList>
    </citation>
    <scope>NUCLEOTIDE SEQUENCE [LARGE SCALE GENOMIC DNA]</scope>
    <source>
        <strain evidence="2">FM 013</strain>
    </source>
</reference>
<proteinExistence type="predicted"/>
<name>A0A0G4NZZ7_PENC3</name>
<dbReference type="Proteomes" id="UP000053732">
    <property type="component" value="Unassembled WGS sequence"/>
</dbReference>
<evidence type="ECO:0000313" key="2">
    <source>
        <dbReference type="Proteomes" id="UP000053732"/>
    </source>
</evidence>
<protein>
    <submittedName>
        <fullName evidence="1">Str. FM013</fullName>
    </submittedName>
</protein>
<gene>
    <name evidence="1" type="ORF">PCAMFM013_S003g000431</name>
</gene>